<organism evidence="2 3">
    <name type="scientific">Dictyostelium firmibasis</name>
    <dbReference type="NCBI Taxonomy" id="79012"/>
    <lineage>
        <taxon>Eukaryota</taxon>
        <taxon>Amoebozoa</taxon>
        <taxon>Evosea</taxon>
        <taxon>Eumycetozoa</taxon>
        <taxon>Dictyostelia</taxon>
        <taxon>Dictyosteliales</taxon>
        <taxon>Dictyosteliaceae</taxon>
        <taxon>Dictyostelium</taxon>
    </lineage>
</organism>
<evidence type="ECO:0000313" key="2">
    <source>
        <dbReference type="EMBL" id="KAK5582077.1"/>
    </source>
</evidence>
<comment type="caution">
    <text evidence="2">The sequence shown here is derived from an EMBL/GenBank/DDBJ whole genome shotgun (WGS) entry which is preliminary data.</text>
</comment>
<dbReference type="AlphaFoldDB" id="A0AAN7TZK0"/>
<evidence type="ECO:0000256" key="1">
    <source>
        <dbReference type="SAM" id="Phobius"/>
    </source>
</evidence>
<keyword evidence="3" id="KW-1185">Reference proteome</keyword>
<keyword evidence="1" id="KW-0472">Membrane</keyword>
<evidence type="ECO:0000313" key="3">
    <source>
        <dbReference type="Proteomes" id="UP001344447"/>
    </source>
</evidence>
<keyword evidence="1" id="KW-1133">Transmembrane helix</keyword>
<proteinExistence type="predicted"/>
<dbReference type="Proteomes" id="UP001344447">
    <property type="component" value="Unassembled WGS sequence"/>
</dbReference>
<reference evidence="2 3" key="1">
    <citation type="submission" date="2023-11" db="EMBL/GenBank/DDBJ databases">
        <title>Dfirmibasis_genome.</title>
        <authorList>
            <person name="Edelbroek B."/>
            <person name="Kjellin J."/>
            <person name="Jerlstrom-Hultqvist J."/>
            <person name="Soderbom F."/>
        </authorList>
    </citation>
    <scope>NUCLEOTIDE SEQUENCE [LARGE SCALE GENOMIC DNA]</scope>
    <source>
        <strain evidence="2 3">TNS-C-14</strain>
    </source>
</reference>
<protein>
    <submittedName>
        <fullName evidence="2">Uncharacterized protein</fullName>
    </submittedName>
</protein>
<sequence>MKDLSIGGLIKNEINYYFHLIFYFDILLPIYYNKYIYQCKR</sequence>
<name>A0AAN7TZK0_9MYCE</name>
<gene>
    <name evidence="2" type="ORF">RB653_003660</name>
</gene>
<dbReference type="EMBL" id="JAVFKY010000001">
    <property type="protein sequence ID" value="KAK5582077.1"/>
    <property type="molecule type" value="Genomic_DNA"/>
</dbReference>
<keyword evidence="1" id="KW-0812">Transmembrane</keyword>
<accession>A0AAN7TZK0</accession>
<feature type="transmembrane region" description="Helical" evidence="1">
    <location>
        <begin position="14"/>
        <end position="32"/>
    </location>
</feature>